<dbReference type="AlphaFoldDB" id="A0AA87MQC0"/>
<name>A0AA87MQC0_9LEPT</name>
<dbReference type="Proteomes" id="UP000001343">
    <property type="component" value="Unassembled WGS sequence"/>
</dbReference>
<reference evidence="1 2" key="1">
    <citation type="journal article" date="2014" name="Int. J. Syst. Evol. Microbiol.">
        <title>Leptospira mayottensis sp. nov., a pathogenic species of the genus Leptospira isolated from humans.</title>
        <authorList>
            <person name="Bourhy P."/>
            <person name="Collet L."/>
            <person name="Brisse S."/>
            <person name="Picardeau M."/>
        </authorList>
    </citation>
    <scope>NUCLEOTIDE SEQUENCE [LARGE SCALE GENOMIC DNA]</scope>
    <source>
        <strain evidence="1 2">200901122</strain>
    </source>
</reference>
<evidence type="ECO:0000313" key="2">
    <source>
        <dbReference type="Proteomes" id="UP000001343"/>
    </source>
</evidence>
<evidence type="ECO:0000313" key="1">
    <source>
        <dbReference type="EMBL" id="EKS01766.1"/>
    </source>
</evidence>
<comment type="caution">
    <text evidence="1">The sequence shown here is derived from an EMBL/GenBank/DDBJ whole genome shotgun (WGS) entry which is preliminary data.</text>
</comment>
<dbReference type="EMBL" id="AKWM02000007">
    <property type="protein sequence ID" value="EKS01766.1"/>
    <property type="molecule type" value="Genomic_DNA"/>
</dbReference>
<accession>A0AA87MQC0</accession>
<protein>
    <submittedName>
        <fullName evidence="1">Uncharacterized protein</fullName>
    </submittedName>
</protein>
<dbReference type="RefSeq" id="WP_002760688.1">
    <property type="nucleotide sequence ID" value="NZ_AKWM02000007.1"/>
</dbReference>
<organism evidence="1 2">
    <name type="scientific">Leptospira mayottensis 200901122</name>
    <dbReference type="NCBI Taxonomy" id="1193010"/>
    <lineage>
        <taxon>Bacteria</taxon>
        <taxon>Pseudomonadati</taxon>
        <taxon>Spirochaetota</taxon>
        <taxon>Spirochaetia</taxon>
        <taxon>Leptospirales</taxon>
        <taxon>Leptospiraceae</taxon>
        <taxon>Leptospira</taxon>
    </lineage>
</organism>
<proteinExistence type="predicted"/>
<gene>
    <name evidence="1" type="ORF">LEP1GSC125_3923</name>
</gene>
<sequence length="115" mass="13242">MIRTVLLILFLFLNVFFVLKEVYTLLDGYPEKPNGELGILKQDLVVGKFDQKGSLFKLPKGLIVRDASATGMDYFEPNRFKIIVTADREDLVNYNVTEKELLNFNGEYYSVRSPK</sequence>